<feature type="region of interest" description="Disordered" evidence="1">
    <location>
        <begin position="1"/>
        <end position="78"/>
    </location>
</feature>
<feature type="region of interest" description="Disordered" evidence="1">
    <location>
        <begin position="381"/>
        <end position="412"/>
    </location>
</feature>
<sequence length="544" mass="58656">MAHYTGQDDLFAAPHSSRFLAPTKPVSRRSSRQDITQRKSSSSLRAPSSLAHALNVPGSADETSAGTSLNGAANGGGRQHSLAHELAFALMPEPSAGSKLLAEEFGIEYDEGAEGIDEPVHTATGPRAGDDDIDQEQDQEFLDQECALVNGVNEGLGVNGDDVETALGHSFADELNGMGSTGAEEETKEDEGYEIPNGSPVTSALGTKGAKPVIKVQKPEADAMDVLAQDLESTENFLRNLRKLDSDSAVSDPRSRTTSSSHQPALERYASDIIRRMDEAVRDRESQLRELLEYDREFRKIAGDVNGTEVLSRVDELPSMNDDDSDGDGDANLTSPTTLVTPTLTSSAHALDSVTEEEPASQSEWDLDPDAQLRRELGDELFSPSDSAAPTPTKTAFSSIPPPPPIPTAAKTTPASAIPHLTHVRTFTSSLIRSLTTISEQAQVNGAATTEAGRKIKALKNKMGGWQLEWESAERSRVKIERWEAGIVDWQSRDNDESTLGNVSPSRLAARRRVDGRKLVEEYLSASVKAIKDATERTQAIMAR</sequence>
<feature type="region of interest" description="Disordered" evidence="1">
    <location>
        <begin position="112"/>
        <end position="135"/>
    </location>
</feature>
<evidence type="ECO:0000313" key="2">
    <source>
        <dbReference type="EMBL" id="KAF7770353.1"/>
    </source>
</evidence>
<dbReference type="AlphaFoldDB" id="A0A8H7C9R5"/>
<name>A0A8H7C9R5_AGABI</name>
<accession>A0A8H7C9R5</accession>
<feature type="compositionally biased region" description="Polar residues" evidence="1">
    <location>
        <begin position="61"/>
        <end position="71"/>
    </location>
</feature>
<comment type="caution">
    <text evidence="2">The sequence shown here is derived from an EMBL/GenBank/DDBJ whole genome shotgun (WGS) entry which is preliminary data.</text>
</comment>
<feature type="region of interest" description="Disordered" evidence="1">
    <location>
        <begin position="305"/>
        <end position="344"/>
    </location>
</feature>
<feature type="compositionally biased region" description="Low complexity" evidence="1">
    <location>
        <begin position="333"/>
        <end position="344"/>
    </location>
</feature>
<organism evidence="2 3">
    <name type="scientific">Agaricus bisporus var. burnettii</name>
    <dbReference type="NCBI Taxonomy" id="192524"/>
    <lineage>
        <taxon>Eukaryota</taxon>
        <taxon>Fungi</taxon>
        <taxon>Dikarya</taxon>
        <taxon>Basidiomycota</taxon>
        <taxon>Agaricomycotina</taxon>
        <taxon>Agaricomycetes</taxon>
        <taxon>Agaricomycetidae</taxon>
        <taxon>Agaricales</taxon>
        <taxon>Agaricineae</taxon>
        <taxon>Agaricaceae</taxon>
        <taxon>Agaricus</taxon>
    </lineage>
</organism>
<proteinExistence type="predicted"/>
<feature type="region of interest" description="Disordered" evidence="1">
    <location>
        <begin position="168"/>
        <end position="210"/>
    </location>
</feature>
<dbReference type="EMBL" id="JABXXO010000009">
    <property type="protein sequence ID" value="KAF7770353.1"/>
    <property type="molecule type" value="Genomic_DNA"/>
</dbReference>
<protein>
    <submittedName>
        <fullName evidence="2">Uncharacterized protein</fullName>
    </submittedName>
</protein>
<reference evidence="2 3" key="1">
    <citation type="journal article" name="Sci. Rep.">
        <title>Telomere-to-telomere assembled and centromere annotated genomes of the two main subspecies of the button mushroom Agaricus bisporus reveal especially polymorphic chromosome ends.</title>
        <authorList>
            <person name="Sonnenberg A.S.M."/>
            <person name="Sedaghat-Telgerd N."/>
            <person name="Lavrijssen B."/>
            <person name="Ohm R.A."/>
            <person name="Hendrickx P.M."/>
            <person name="Scholtmeijer K."/>
            <person name="Baars J.J.P."/>
            <person name="van Peer A."/>
        </authorList>
    </citation>
    <scope>NUCLEOTIDE SEQUENCE [LARGE SCALE GENOMIC DNA]</scope>
    <source>
        <strain evidence="2 3">H119_p4</strain>
    </source>
</reference>
<evidence type="ECO:0000313" key="3">
    <source>
        <dbReference type="Proteomes" id="UP000629468"/>
    </source>
</evidence>
<feature type="compositionally biased region" description="Low complexity" evidence="1">
    <location>
        <begin position="40"/>
        <end position="54"/>
    </location>
</feature>
<feature type="compositionally biased region" description="Polar residues" evidence="1">
    <location>
        <begin position="384"/>
        <end position="397"/>
    </location>
</feature>
<feature type="region of interest" description="Disordered" evidence="1">
    <location>
        <begin position="244"/>
        <end position="267"/>
    </location>
</feature>
<dbReference type="Proteomes" id="UP000629468">
    <property type="component" value="Unassembled WGS sequence"/>
</dbReference>
<feature type="compositionally biased region" description="Acidic residues" evidence="1">
    <location>
        <begin position="183"/>
        <end position="193"/>
    </location>
</feature>
<evidence type="ECO:0000256" key="1">
    <source>
        <dbReference type="SAM" id="MobiDB-lite"/>
    </source>
</evidence>
<gene>
    <name evidence="2" type="ORF">Agabi119p4_6327</name>
</gene>